<dbReference type="PROSITE" id="PS51257">
    <property type="entry name" value="PROKAR_LIPOPROTEIN"/>
    <property type="match status" value="1"/>
</dbReference>
<evidence type="ECO:0000256" key="1">
    <source>
        <dbReference type="ARBA" id="ARBA00004196"/>
    </source>
</evidence>
<feature type="chain" id="PRO_5038435032" description="Thioredoxin domain-containing protein" evidence="6">
    <location>
        <begin position="20"/>
        <end position="190"/>
    </location>
</feature>
<evidence type="ECO:0000259" key="7">
    <source>
        <dbReference type="PROSITE" id="PS51352"/>
    </source>
</evidence>
<dbReference type="SUPFAM" id="SSF52833">
    <property type="entry name" value="Thioredoxin-like"/>
    <property type="match status" value="1"/>
</dbReference>
<dbReference type="AlphaFoldDB" id="A0A1Q5Q2T1"/>
<organism evidence="8 9">
    <name type="scientific">Bowdeniella nasicola</name>
    <dbReference type="NCBI Taxonomy" id="208480"/>
    <lineage>
        <taxon>Bacteria</taxon>
        <taxon>Bacillati</taxon>
        <taxon>Actinomycetota</taxon>
        <taxon>Actinomycetes</taxon>
        <taxon>Actinomycetales</taxon>
        <taxon>Actinomycetaceae</taxon>
        <taxon>Bowdeniella</taxon>
    </lineage>
</organism>
<dbReference type="CDD" id="cd02966">
    <property type="entry name" value="TlpA_like_family"/>
    <property type="match status" value="1"/>
</dbReference>
<evidence type="ECO:0000256" key="2">
    <source>
        <dbReference type="ARBA" id="ARBA00022748"/>
    </source>
</evidence>
<evidence type="ECO:0000313" key="8">
    <source>
        <dbReference type="EMBL" id="OKL53940.1"/>
    </source>
</evidence>
<dbReference type="InterPro" id="IPR036249">
    <property type="entry name" value="Thioredoxin-like_sf"/>
</dbReference>
<dbReference type="OrthoDB" id="9811352at2"/>
<proteinExistence type="predicted"/>
<dbReference type="EMBL" id="MQVR01000033">
    <property type="protein sequence ID" value="OKL53940.1"/>
    <property type="molecule type" value="Genomic_DNA"/>
</dbReference>
<evidence type="ECO:0000256" key="6">
    <source>
        <dbReference type="SAM" id="SignalP"/>
    </source>
</evidence>
<keyword evidence="6" id="KW-0732">Signal</keyword>
<feature type="signal peptide" evidence="6">
    <location>
        <begin position="1"/>
        <end position="19"/>
    </location>
</feature>
<dbReference type="GO" id="GO:0016491">
    <property type="term" value="F:oxidoreductase activity"/>
    <property type="evidence" value="ECO:0007669"/>
    <property type="project" value="InterPro"/>
</dbReference>
<dbReference type="Gene3D" id="3.40.30.10">
    <property type="entry name" value="Glutaredoxin"/>
    <property type="match status" value="1"/>
</dbReference>
<keyword evidence="5" id="KW-0676">Redox-active center</keyword>
<dbReference type="InterPro" id="IPR050553">
    <property type="entry name" value="Thioredoxin_ResA/DsbE_sf"/>
</dbReference>
<dbReference type="InterPro" id="IPR013766">
    <property type="entry name" value="Thioredoxin_domain"/>
</dbReference>
<dbReference type="PANTHER" id="PTHR42852:SF6">
    <property type="entry name" value="THIOL:DISULFIDE INTERCHANGE PROTEIN DSBE"/>
    <property type="match status" value="1"/>
</dbReference>
<evidence type="ECO:0000313" key="9">
    <source>
        <dbReference type="Proteomes" id="UP000185628"/>
    </source>
</evidence>
<feature type="domain" description="Thioredoxin" evidence="7">
    <location>
        <begin position="22"/>
        <end position="187"/>
    </location>
</feature>
<dbReference type="Proteomes" id="UP000185628">
    <property type="component" value="Unassembled WGS sequence"/>
</dbReference>
<evidence type="ECO:0000256" key="4">
    <source>
        <dbReference type="ARBA" id="ARBA00023157"/>
    </source>
</evidence>
<name>A0A1Q5Q2T1_9ACTO</name>
<reference evidence="9" key="1">
    <citation type="submission" date="2016-12" db="EMBL/GenBank/DDBJ databases">
        <authorList>
            <person name="Meng X."/>
        </authorList>
    </citation>
    <scope>NUCLEOTIDE SEQUENCE [LARGE SCALE GENOMIC DNA]</scope>
    <source>
        <strain evidence="9">DSM 19116</strain>
    </source>
</reference>
<gene>
    <name evidence="8" type="ORF">BSZ39_06745</name>
</gene>
<keyword evidence="3" id="KW-0812">Transmembrane</keyword>
<evidence type="ECO:0000256" key="5">
    <source>
        <dbReference type="ARBA" id="ARBA00023284"/>
    </source>
</evidence>
<dbReference type="GO" id="GO:0017004">
    <property type="term" value="P:cytochrome complex assembly"/>
    <property type="evidence" value="ECO:0007669"/>
    <property type="project" value="UniProtKB-KW"/>
</dbReference>
<dbReference type="GO" id="GO:0016209">
    <property type="term" value="F:antioxidant activity"/>
    <property type="evidence" value="ECO:0007669"/>
    <property type="project" value="InterPro"/>
</dbReference>
<evidence type="ECO:0000256" key="3">
    <source>
        <dbReference type="ARBA" id="ARBA00022968"/>
    </source>
</evidence>
<accession>A0A1Q5Q2T1</accession>
<keyword evidence="3" id="KW-0735">Signal-anchor</keyword>
<dbReference type="PROSITE" id="PS51352">
    <property type="entry name" value="THIOREDOXIN_2"/>
    <property type="match status" value="1"/>
</dbReference>
<dbReference type="RefSeq" id="WP_073716608.1">
    <property type="nucleotide sequence ID" value="NZ_MQVR01000033.1"/>
</dbReference>
<dbReference type="Pfam" id="PF00578">
    <property type="entry name" value="AhpC-TSA"/>
    <property type="match status" value="1"/>
</dbReference>
<dbReference type="GO" id="GO:0030313">
    <property type="term" value="C:cell envelope"/>
    <property type="evidence" value="ECO:0007669"/>
    <property type="project" value="UniProtKB-SubCell"/>
</dbReference>
<keyword evidence="9" id="KW-1185">Reference proteome</keyword>
<comment type="caution">
    <text evidence="8">The sequence shown here is derived from an EMBL/GenBank/DDBJ whole genome shotgun (WGS) entry which is preliminary data.</text>
</comment>
<dbReference type="InterPro" id="IPR000866">
    <property type="entry name" value="AhpC/TSA"/>
</dbReference>
<keyword evidence="4" id="KW-1015">Disulfide bond</keyword>
<dbReference type="PANTHER" id="PTHR42852">
    <property type="entry name" value="THIOL:DISULFIDE INTERCHANGE PROTEIN DSBE"/>
    <property type="match status" value="1"/>
</dbReference>
<comment type="subcellular location">
    <subcellularLocation>
        <location evidence="1">Cell envelope</location>
    </subcellularLocation>
</comment>
<keyword evidence="2" id="KW-0201">Cytochrome c-type biogenesis</keyword>
<sequence>MRRRALAALCLTAALLVGCADTSGGTAAPTAGAGYQAGDGSFTVWKEGERGAPVEITGTDLAGNAVDSSTWRGKPAVVNFWYASCPPCRAEAPDLKALAEEFTDVPFLGINPRDDKAAASAFDDTFAIPYPTVLDPQATLVAAMQGKVPLQAMPTTLVLDAQGRVYGRILGRIDPKVLRGLIEDAKAESA</sequence>
<protein>
    <recommendedName>
        <fullName evidence="7">Thioredoxin domain-containing protein</fullName>
    </recommendedName>
</protein>